<comment type="caution">
    <text evidence="1">The sequence shown here is derived from an EMBL/GenBank/DDBJ whole genome shotgun (WGS) entry which is preliminary data.</text>
</comment>
<reference evidence="1" key="1">
    <citation type="submission" date="2023-11" db="EMBL/GenBank/DDBJ databases">
        <authorList>
            <person name="Poullet M."/>
        </authorList>
    </citation>
    <scope>NUCLEOTIDE SEQUENCE</scope>
    <source>
        <strain evidence="1">E1834</strain>
    </source>
</reference>
<sequence length="534" mass="63158">MFEKQNKKLDSVDNAINYLKQILNKWDKDSRLIISGSLLLNAQIFGSDIDCLVVLPNKQIEINNWEIIFEEKFFGKISNKCNIKLRKCEEEMDNSLYCLLCRDVRIQFIKEIPGRVPLIKINFLGYDFDLIFILFSKNLFNQINSIYQNNKQPKINEIDEIIAKFVFELGGPEEINNENNKHFGMVLALSGYRSNLQINLMTEYNKHSFRLALLTLKVWAKNNHIYGTQYGFFGGPALSIILCYILNLYGNNVPPPIFILLKNTLELFTFRFWNSPLMLEIPQNYLNIRNLLDWNLNKEAENRLKLIPTNLRNYLIKHSQIIWPIITPGFPTQNVLFNINDSTSQIIEREVHKGLQKLVILQDNINQNKPLWTVKNLWGNFLRKEENFEEKYKHYLCIVCSYSNKSEYGVDFCDFVGTRIRLQLLFSIEILPFISFCHLNPKKLKKENEKCFLKKEEENNYCTIWLVGISTKQWYKQKFEGNEWENALKNFVYYIEHFGFRKKYPEISAKEGGNLFNLKVLYLTDEQVKNKWNL</sequence>
<proteinExistence type="predicted"/>
<name>A0ACB0XT40_MELEN</name>
<evidence type="ECO:0000313" key="2">
    <source>
        <dbReference type="Proteomes" id="UP001497535"/>
    </source>
</evidence>
<protein>
    <submittedName>
        <fullName evidence="1">Uncharacterized protein</fullName>
    </submittedName>
</protein>
<evidence type="ECO:0000313" key="1">
    <source>
        <dbReference type="EMBL" id="CAK5016230.1"/>
    </source>
</evidence>
<keyword evidence="2" id="KW-1185">Reference proteome</keyword>
<accession>A0ACB0XT40</accession>
<dbReference type="EMBL" id="CAVMJV010000002">
    <property type="protein sequence ID" value="CAK5016230.1"/>
    <property type="molecule type" value="Genomic_DNA"/>
</dbReference>
<dbReference type="Proteomes" id="UP001497535">
    <property type="component" value="Unassembled WGS sequence"/>
</dbReference>
<organism evidence="1 2">
    <name type="scientific">Meloidogyne enterolobii</name>
    <name type="common">Root-knot nematode worm</name>
    <name type="synonym">Meloidogyne mayaguensis</name>
    <dbReference type="NCBI Taxonomy" id="390850"/>
    <lineage>
        <taxon>Eukaryota</taxon>
        <taxon>Metazoa</taxon>
        <taxon>Ecdysozoa</taxon>
        <taxon>Nematoda</taxon>
        <taxon>Chromadorea</taxon>
        <taxon>Rhabditida</taxon>
        <taxon>Tylenchina</taxon>
        <taxon>Tylenchomorpha</taxon>
        <taxon>Tylenchoidea</taxon>
        <taxon>Meloidogynidae</taxon>
        <taxon>Meloidogyninae</taxon>
        <taxon>Meloidogyne</taxon>
    </lineage>
</organism>
<gene>
    <name evidence="1" type="ORF">MENTE1834_LOCUS3245</name>
</gene>